<feature type="domain" description="D-isomer specific 2-hydroxyacid dehydrogenase catalytic" evidence="5">
    <location>
        <begin position="31"/>
        <end position="290"/>
    </location>
</feature>
<comment type="caution">
    <text evidence="7">The sequence shown here is derived from an EMBL/GenBank/DDBJ whole genome shotgun (WGS) entry which is preliminary data.</text>
</comment>
<dbReference type="FunFam" id="3.40.50.720:FF:000203">
    <property type="entry name" value="D-3-phosphoglycerate dehydrogenase (SerA)"/>
    <property type="match status" value="1"/>
</dbReference>
<dbReference type="InterPro" id="IPR006139">
    <property type="entry name" value="D-isomer_2_OHA_DH_cat_dom"/>
</dbReference>
<evidence type="ECO:0000256" key="1">
    <source>
        <dbReference type="ARBA" id="ARBA00005854"/>
    </source>
</evidence>
<dbReference type="InterPro" id="IPR029753">
    <property type="entry name" value="D-isomer_DH_CS"/>
</dbReference>
<evidence type="ECO:0000256" key="2">
    <source>
        <dbReference type="ARBA" id="ARBA00023002"/>
    </source>
</evidence>
<accession>A0A956NH01</accession>
<keyword evidence="2 4" id="KW-0560">Oxidoreductase</keyword>
<sequence length="293" mass="31886">MKILLSDSFDASLPKKLEEFGEVTNDKSQQSTANVVLIRSKTTCDREYIDQAPELQLIIRGGVGLDNVDVEYAKSKGIQVFNTAEASAVAVAELAFALMIAVPTRIVEGHMGMKEGKWLKKELGRTELLGKTLGMIGVGNIGTEVAKRAKAFGMTVIANDPQKATHEHAEMVSFEELLTRSDYISINAPLTDTTRNIIRTETIARMKDGVILVNTARGKIVNEVDLTAALESGKVRSYATDVWYSDPPANDSPLLTAPNVVMTPHIGASSDENMLRIGDVVVRIIRDFVSHSA</sequence>
<evidence type="ECO:0000313" key="8">
    <source>
        <dbReference type="Proteomes" id="UP000739538"/>
    </source>
</evidence>
<dbReference type="Proteomes" id="UP000739538">
    <property type="component" value="Unassembled WGS sequence"/>
</dbReference>
<dbReference type="InterPro" id="IPR050418">
    <property type="entry name" value="D-iso_2-hydroxyacid_DH_PdxB"/>
</dbReference>
<evidence type="ECO:0000256" key="4">
    <source>
        <dbReference type="RuleBase" id="RU003719"/>
    </source>
</evidence>
<dbReference type="Gene3D" id="3.40.50.720">
    <property type="entry name" value="NAD(P)-binding Rossmann-like Domain"/>
    <property type="match status" value="2"/>
</dbReference>
<dbReference type="InterPro" id="IPR006140">
    <property type="entry name" value="D-isomer_DH_NAD-bd"/>
</dbReference>
<dbReference type="SUPFAM" id="SSF51735">
    <property type="entry name" value="NAD(P)-binding Rossmann-fold domains"/>
    <property type="match status" value="1"/>
</dbReference>
<dbReference type="PANTHER" id="PTHR43761:SF1">
    <property type="entry name" value="D-ISOMER SPECIFIC 2-HYDROXYACID DEHYDROGENASE CATALYTIC DOMAIN-CONTAINING PROTEIN-RELATED"/>
    <property type="match status" value="1"/>
</dbReference>
<dbReference type="Pfam" id="PF02826">
    <property type="entry name" value="2-Hacid_dh_C"/>
    <property type="match status" value="1"/>
</dbReference>
<comment type="similarity">
    <text evidence="1 4">Belongs to the D-isomer specific 2-hydroxyacid dehydrogenase family.</text>
</comment>
<evidence type="ECO:0000259" key="6">
    <source>
        <dbReference type="Pfam" id="PF02826"/>
    </source>
</evidence>
<reference evidence="7" key="2">
    <citation type="journal article" date="2021" name="Microbiome">
        <title>Successional dynamics and alternative stable states in a saline activated sludge microbial community over 9 years.</title>
        <authorList>
            <person name="Wang Y."/>
            <person name="Ye J."/>
            <person name="Ju F."/>
            <person name="Liu L."/>
            <person name="Boyd J.A."/>
            <person name="Deng Y."/>
            <person name="Parks D.H."/>
            <person name="Jiang X."/>
            <person name="Yin X."/>
            <person name="Woodcroft B.J."/>
            <person name="Tyson G.W."/>
            <person name="Hugenholtz P."/>
            <person name="Polz M.F."/>
            <person name="Zhang T."/>
        </authorList>
    </citation>
    <scope>NUCLEOTIDE SEQUENCE</scope>
    <source>
        <strain evidence="7">HKST-UBA02</strain>
    </source>
</reference>
<keyword evidence="3" id="KW-0520">NAD</keyword>
<organism evidence="7 8">
    <name type="scientific">Eiseniibacteriota bacterium</name>
    <dbReference type="NCBI Taxonomy" id="2212470"/>
    <lineage>
        <taxon>Bacteria</taxon>
        <taxon>Candidatus Eiseniibacteriota</taxon>
    </lineage>
</organism>
<dbReference type="Pfam" id="PF00389">
    <property type="entry name" value="2-Hacid_dh"/>
    <property type="match status" value="1"/>
</dbReference>
<reference evidence="7" key="1">
    <citation type="submission" date="2020-04" db="EMBL/GenBank/DDBJ databases">
        <authorList>
            <person name="Zhang T."/>
        </authorList>
    </citation>
    <scope>NUCLEOTIDE SEQUENCE</scope>
    <source>
        <strain evidence="7">HKST-UBA02</strain>
    </source>
</reference>
<dbReference type="AlphaFoldDB" id="A0A956NH01"/>
<evidence type="ECO:0000313" key="7">
    <source>
        <dbReference type="EMBL" id="MCA9758799.1"/>
    </source>
</evidence>
<evidence type="ECO:0000259" key="5">
    <source>
        <dbReference type="Pfam" id="PF00389"/>
    </source>
</evidence>
<gene>
    <name evidence="7" type="ORF">KDA27_23600</name>
</gene>
<proteinExistence type="inferred from homology"/>
<dbReference type="SUPFAM" id="SSF52283">
    <property type="entry name" value="Formate/glycerate dehydrogenase catalytic domain-like"/>
    <property type="match status" value="1"/>
</dbReference>
<dbReference type="PANTHER" id="PTHR43761">
    <property type="entry name" value="D-ISOMER SPECIFIC 2-HYDROXYACID DEHYDROGENASE FAMILY PROTEIN (AFU_ORTHOLOGUE AFUA_1G13630)"/>
    <property type="match status" value="1"/>
</dbReference>
<name>A0A956NH01_UNCEI</name>
<evidence type="ECO:0000256" key="3">
    <source>
        <dbReference type="ARBA" id="ARBA00023027"/>
    </source>
</evidence>
<feature type="domain" description="D-isomer specific 2-hydroxyacid dehydrogenase NAD-binding" evidence="6">
    <location>
        <begin position="96"/>
        <end position="267"/>
    </location>
</feature>
<dbReference type="GO" id="GO:0051287">
    <property type="term" value="F:NAD binding"/>
    <property type="evidence" value="ECO:0007669"/>
    <property type="project" value="InterPro"/>
</dbReference>
<dbReference type="PROSITE" id="PS00671">
    <property type="entry name" value="D_2_HYDROXYACID_DH_3"/>
    <property type="match status" value="1"/>
</dbReference>
<dbReference type="EMBL" id="JAGQHS010000213">
    <property type="protein sequence ID" value="MCA9758799.1"/>
    <property type="molecule type" value="Genomic_DNA"/>
</dbReference>
<dbReference type="InterPro" id="IPR036291">
    <property type="entry name" value="NAD(P)-bd_dom_sf"/>
</dbReference>
<dbReference type="GO" id="GO:0016616">
    <property type="term" value="F:oxidoreductase activity, acting on the CH-OH group of donors, NAD or NADP as acceptor"/>
    <property type="evidence" value="ECO:0007669"/>
    <property type="project" value="InterPro"/>
</dbReference>
<protein>
    <submittedName>
        <fullName evidence="7">Hydroxyacid dehydrogenase</fullName>
    </submittedName>
</protein>